<reference evidence="1 2" key="1">
    <citation type="submission" date="2023-04" db="EMBL/GenBank/DDBJ databases">
        <title>Spirochaete genome identified in red abalone sample constitutes a novel genus.</title>
        <authorList>
            <person name="Sharma S.P."/>
            <person name="Purcell C.M."/>
            <person name="Hyde J.R."/>
            <person name="Severin A.J."/>
        </authorList>
    </citation>
    <scope>NUCLEOTIDE SEQUENCE [LARGE SCALE GENOMIC DNA]</scope>
    <source>
        <strain evidence="1 2">SP-2023</strain>
    </source>
</reference>
<accession>A0ABY8MEB6</accession>
<dbReference type="RefSeq" id="WP_326926497.1">
    <property type="nucleotide sequence ID" value="NZ_CP123443.1"/>
</dbReference>
<protein>
    <recommendedName>
        <fullName evidence="3">Adenylate cyclase</fullName>
    </recommendedName>
</protein>
<evidence type="ECO:0008006" key="3">
    <source>
        <dbReference type="Google" id="ProtNLM"/>
    </source>
</evidence>
<proteinExistence type="predicted"/>
<name>A0ABY8MEB6_9SPIO</name>
<evidence type="ECO:0000313" key="1">
    <source>
        <dbReference type="EMBL" id="WGK68324.1"/>
    </source>
</evidence>
<dbReference type="Proteomes" id="UP001228690">
    <property type="component" value="Chromosome"/>
</dbReference>
<keyword evidence="2" id="KW-1185">Reference proteome</keyword>
<organism evidence="1 2">
    <name type="scientific">Candidatus Haliotispira prima</name>
    <dbReference type="NCBI Taxonomy" id="3034016"/>
    <lineage>
        <taxon>Bacteria</taxon>
        <taxon>Pseudomonadati</taxon>
        <taxon>Spirochaetota</taxon>
        <taxon>Spirochaetia</taxon>
        <taxon>Spirochaetales</taxon>
        <taxon>Spirochaetaceae</taxon>
        <taxon>Candidatus Haliotispira</taxon>
    </lineage>
</organism>
<evidence type="ECO:0000313" key="2">
    <source>
        <dbReference type="Proteomes" id="UP001228690"/>
    </source>
</evidence>
<sequence length="90" mass="10289">MALSISNISRTEPDSQILYRLKYHCEVAGFFDNETTTGMTKVFFVTELSPLGEYSVYWDFDNAPENLGPEGQKVLLEMLQDLADHDKLPR</sequence>
<dbReference type="EMBL" id="CP123443">
    <property type="protein sequence ID" value="WGK68324.1"/>
    <property type="molecule type" value="Genomic_DNA"/>
</dbReference>
<gene>
    <name evidence="1" type="ORF">P0082_07490</name>
</gene>